<dbReference type="GO" id="GO:0030313">
    <property type="term" value="C:cell envelope"/>
    <property type="evidence" value="ECO:0007669"/>
    <property type="project" value="UniProtKB-SubCell"/>
</dbReference>
<dbReference type="PANTHER" id="PTHR42953">
    <property type="entry name" value="HIGH-AFFINITY ZINC UPTAKE SYSTEM PROTEIN ZNUA-RELATED"/>
    <property type="match status" value="1"/>
</dbReference>
<comment type="caution">
    <text evidence="7">The sequence shown here is derived from an EMBL/GenBank/DDBJ whole genome shotgun (WGS) entry which is preliminary data.</text>
</comment>
<dbReference type="GO" id="GO:0030001">
    <property type="term" value="P:metal ion transport"/>
    <property type="evidence" value="ECO:0007669"/>
    <property type="project" value="InterPro"/>
</dbReference>
<keyword evidence="5" id="KW-0732">Signal</keyword>
<protein>
    <submittedName>
        <fullName evidence="7">Metal ABC transporter substrate-binding protein</fullName>
    </submittedName>
</protein>
<evidence type="ECO:0000256" key="3">
    <source>
        <dbReference type="ARBA" id="ARBA00022448"/>
    </source>
</evidence>
<keyword evidence="3 6" id="KW-0813">Transport</keyword>
<dbReference type="PANTHER" id="PTHR42953:SF1">
    <property type="entry name" value="METAL-BINDING PROTEIN HI_0362-RELATED"/>
    <property type="match status" value="1"/>
</dbReference>
<dbReference type="InterPro" id="IPR050492">
    <property type="entry name" value="Bact_metal-bind_prot9"/>
</dbReference>
<evidence type="ECO:0000256" key="2">
    <source>
        <dbReference type="ARBA" id="ARBA00011028"/>
    </source>
</evidence>
<dbReference type="AlphaFoldDB" id="A0A847SB99"/>
<dbReference type="EMBL" id="JABAIM010000003">
    <property type="protein sequence ID" value="NLR76175.1"/>
    <property type="molecule type" value="Genomic_DNA"/>
</dbReference>
<reference evidence="7 8" key="1">
    <citation type="submission" date="2020-04" db="EMBL/GenBank/DDBJ databases">
        <title>Draft genome of Leeia sp. IMCC25680.</title>
        <authorList>
            <person name="Song J."/>
            <person name="Cho J.-C."/>
        </authorList>
    </citation>
    <scope>NUCLEOTIDE SEQUENCE [LARGE SCALE GENOMIC DNA]</scope>
    <source>
        <strain evidence="7 8">IMCC25680</strain>
    </source>
</reference>
<accession>A0A847SB99</accession>
<dbReference type="SUPFAM" id="SSF53807">
    <property type="entry name" value="Helical backbone' metal receptor"/>
    <property type="match status" value="1"/>
</dbReference>
<gene>
    <name evidence="7" type="ORF">HF682_13505</name>
</gene>
<dbReference type="CDD" id="cd01137">
    <property type="entry name" value="PsaA"/>
    <property type="match status" value="1"/>
</dbReference>
<evidence type="ECO:0000256" key="5">
    <source>
        <dbReference type="ARBA" id="ARBA00022729"/>
    </source>
</evidence>
<dbReference type="Pfam" id="PF01297">
    <property type="entry name" value="ZnuA"/>
    <property type="match status" value="1"/>
</dbReference>
<evidence type="ECO:0000313" key="7">
    <source>
        <dbReference type="EMBL" id="NLR76175.1"/>
    </source>
</evidence>
<proteinExistence type="inferred from homology"/>
<dbReference type="PRINTS" id="PR00690">
    <property type="entry name" value="ADHESNFAMILY"/>
</dbReference>
<name>A0A847SB99_9NEIS</name>
<evidence type="ECO:0000313" key="8">
    <source>
        <dbReference type="Proteomes" id="UP000587991"/>
    </source>
</evidence>
<keyword evidence="4" id="KW-0479">Metal-binding</keyword>
<dbReference type="InterPro" id="IPR006128">
    <property type="entry name" value="Lipoprotein_PsaA-like"/>
</dbReference>
<dbReference type="GO" id="GO:0046872">
    <property type="term" value="F:metal ion binding"/>
    <property type="evidence" value="ECO:0007669"/>
    <property type="project" value="UniProtKB-KW"/>
</dbReference>
<dbReference type="RefSeq" id="WP_168877846.1">
    <property type="nucleotide sequence ID" value="NZ_JABAIM010000003.1"/>
</dbReference>
<evidence type="ECO:0000256" key="4">
    <source>
        <dbReference type="ARBA" id="ARBA00022723"/>
    </source>
</evidence>
<organism evidence="7 8">
    <name type="scientific">Leeia aquatica</name>
    <dbReference type="NCBI Taxonomy" id="2725557"/>
    <lineage>
        <taxon>Bacteria</taxon>
        <taxon>Pseudomonadati</taxon>
        <taxon>Pseudomonadota</taxon>
        <taxon>Betaproteobacteria</taxon>
        <taxon>Neisseriales</taxon>
        <taxon>Leeiaceae</taxon>
        <taxon>Leeia</taxon>
    </lineage>
</organism>
<dbReference type="InterPro" id="IPR006127">
    <property type="entry name" value="ZnuA-like"/>
</dbReference>
<comment type="similarity">
    <text evidence="2 6">Belongs to the bacterial solute-binding protein 9 family.</text>
</comment>
<dbReference type="InterPro" id="IPR006129">
    <property type="entry name" value="AdhesinB"/>
</dbReference>
<evidence type="ECO:0000256" key="1">
    <source>
        <dbReference type="ARBA" id="ARBA00004196"/>
    </source>
</evidence>
<sequence length="289" mass="31332">MRRHRWVQLSAALLLICGLAKAERLPVVVSFSILGDLVQQVGGDQVSVTALVGPDQDAHVFQPAPKHAALLGKARLVVVNGLGFDDWLPRLATAAHYQGALTVASKGVQTLAGEEHGVDPHAWQDPARVRQYVQNIEQALSKVDPAHAAYYRQRSSAYQQRLQVLEQWALAAVGKLPAARRKVITSHDAFGYLAQRFGITFLAPQGMNTDAEATPKAVARLIEQIRQQQVKAVFVENISNPRLLQQLASEAGVKPGGKLYSDALSAASGPAASYEAMFRYNLSQLLAAM</sequence>
<evidence type="ECO:0000256" key="6">
    <source>
        <dbReference type="RuleBase" id="RU003512"/>
    </source>
</evidence>
<dbReference type="PRINTS" id="PR00691">
    <property type="entry name" value="ADHESINB"/>
</dbReference>
<keyword evidence="8" id="KW-1185">Reference proteome</keyword>
<dbReference type="Proteomes" id="UP000587991">
    <property type="component" value="Unassembled WGS sequence"/>
</dbReference>
<dbReference type="Gene3D" id="3.40.50.1980">
    <property type="entry name" value="Nitrogenase molybdenum iron protein domain"/>
    <property type="match status" value="2"/>
</dbReference>
<comment type="subcellular location">
    <subcellularLocation>
        <location evidence="1">Cell envelope</location>
    </subcellularLocation>
</comment>
<dbReference type="GO" id="GO:0007155">
    <property type="term" value="P:cell adhesion"/>
    <property type="evidence" value="ECO:0007669"/>
    <property type="project" value="InterPro"/>
</dbReference>